<dbReference type="EMBL" id="STGV01000003">
    <property type="protein sequence ID" value="THV23300.1"/>
    <property type="molecule type" value="Genomic_DNA"/>
</dbReference>
<keyword evidence="7" id="KW-1185">Reference proteome</keyword>
<evidence type="ECO:0000256" key="1">
    <source>
        <dbReference type="ARBA" id="ARBA00004141"/>
    </source>
</evidence>
<dbReference type="InterPro" id="IPR019109">
    <property type="entry name" value="MamF_MmsF"/>
</dbReference>
<evidence type="ECO:0000256" key="2">
    <source>
        <dbReference type="ARBA" id="ARBA00022692"/>
    </source>
</evidence>
<reference evidence="6 7" key="1">
    <citation type="submission" date="2019-04" db="EMBL/GenBank/DDBJ databases">
        <title>Genome sequence of strain shin9-1.</title>
        <authorList>
            <person name="Gao J."/>
            <person name="Sun J."/>
        </authorList>
    </citation>
    <scope>NUCLEOTIDE SEQUENCE [LARGE SCALE GENOMIC DNA]</scope>
    <source>
        <strain evidence="7">shin9-1</strain>
    </source>
</reference>
<name>A0A4S8NZV5_9HYPH</name>
<proteinExistence type="predicted"/>
<accession>A0A4S8NZV5</accession>
<dbReference type="Pfam" id="PF09685">
    <property type="entry name" value="MamF_MmsF"/>
    <property type="match status" value="1"/>
</dbReference>
<evidence type="ECO:0000313" key="7">
    <source>
        <dbReference type="Proteomes" id="UP000308828"/>
    </source>
</evidence>
<organism evidence="6 7">
    <name type="scientific">Peteryoungia ipomoeae</name>
    <dbReference type="NCBI Taxonomy" id="1210932"/>
    <lineage>
        <taxon>Bacteria</taxon>
        <taxon>Pseudomonadati</taxon>
        <taxon>Pseudomonadota</taxon>
        <taxon>Alphaproteobacteria</taxon>
        <taxon>Hyphomicrobiales</taxon>
        <taxon>Rhizobiaceae</taxon>
        <taxon>Peteryoungia</taxon>
    </lineage>
</organism>
<dbReference type="RefSeq" id="WP_136598740.1">
    <property type="nucleotide sequence ID" value="NZ_STGV01000003.1"/>
</dbReference>
<evidence type="ECO:0000313" key="6">
    <source>
        <dbReference type="EMBL" id="THV23300.1"/>
    </source>
</evidence>
<sequence>MHDPNSQSPMKPSDDGWFNPGRLNAQLVYCLYLISFVVGITGIVGLIMAYVNRGKGPAWVDSHYTYAIRTFWIGLLYALIASILMLVAIGVILIFAVAIWVVVRCVIGLQKASAGQPVDKPDSWWI</sequence>
<dbReference type="OrthoDB" id="5405464at2"/>
<feature type="transmembrane region" description="Helical" evidence="5">
    <location>
        <begin position="27"/>
        <end position="51"/>
    </location>
</feature>
<keyword evidence="2 5" id="KW-0812">Transmembrane</keyword>
<dbReference type="AlphaFoldDB" id="A0A4S8NZV5"/>
<comment type="subcellular location">
    <subcellularLocation>
        <location evidence="1">Membrane</location>
        <topology evidence="1">Multi-pass membrane protein</topology>
    </subcellularLocation>
</comment>
<keyword evidence="4 5" id="KW-0472">Membrane</keyword>
<evidence type="ECO:0000256" key="5">
    <source>
        <dbReference type="SAM" id="Phobius"/>
    </source>
</evidence>
<protein>
    <submittedName>
        <fullName evidence="6">DUF4870 domain-containing protein</fullName>
    </submittedName>
</protein>
<gene>
    <name evidence="6" type="ORF">FAA97_11900</name>
</gene>
<dbReference type="Proteomes" id="UP000308828">
    <property type="component" value="Unassembled WGS sequence"/>
</dbReference>
<comment type="caution">
    <text evidence="6">The sequence shown here is derived from an EMBL/GenBank/DDBJ whole genome shotgun (WGS) entry which is preliminary data.</text>
</comment>
<evidence type="ECO:0000256" key="3">
    <source>
        <dbReference type="ARBA" id="ARBA00022989"/>
    </source>
</evidence>
<keyword evidence="3 5" id="KW-1133">Transmembrane helix</keyword>
<evidence type="ECO:0000256" key="4">
    <source>
        <dbReference type="ARBA" id="ARBA00023136"/>
    </source>
</evidence>
<feature type="transmembrane region" description="Helical" evidence="5">
    <location>
        <begin position="71"/>
        <end position="103"/>
    </location>
</feature>